<keyword evidence="6" id="KW-1133">Transmembrane helix</keyword>
<evidence type="ECO:0000256" key="11">
    <source>
        <dbReference type="ARBA" id="ARBA00023201"/>
    </source>
</evidence>
<sequence length="152" mass="17466">MGNCFTFNHQNATKIYKLRYSGEHGGFRAQMNVNQAEYLNWVYTASLLVFLHRREETIMGESVSYQIAPGEETTFVIQRNVYTRLGKPYGLCIKSKTEVKSYYNPGSAYTIDSCIRSCYQDYVQQICGCMDPKYYMAYNATPCDISKSKPTT</sequence>
<evidence type="ECO:0000256" key="12">
    <source>
        <dbReference type="ARBA" id="ARBA00023303"/>
    </source>
</evidence>
<keyword evidence="14" id="KW-1185">Reference proteome</keyword>
<evidence type="ECO:0000256" key="9">
    <source>
        <dbReference type="ARBA" id="ARBA00023136"/>
    </source>
</evidence>
<evidence type="ECO:0000256" key="8">
    <source>
        <dbReference type="ARBA" id="ARBA00023065"/>
    </source>
</evidence>
<dbReference type="Gene3D" id="2.60.470.10">
    <property type="entry name" value="Acid-sensing ion channels like domains"/>
    <property type="match status" value="1"/>
</dbReference>
<evidence type="ECO:0000313" key="14">
    <source>
        <dbReference type="Proteomes" id="UP000887540"/>
    </source>
</evidence>
<evidence type="ECO:0000256" key="6">
    <source>
        <dbReference type="ARBA" id="ARBA00022989"/>
    </source>
</evidence>
<evidence type="ECO:0000256" key="7">
    <source>
        <dbReference type="ARBA" id="ARBA00023053"/>
    </source>
</evidence>
<keyword evidence="12 13" id="KW-0407">Ion channel</keyword>
<evidence type="ECO:0000256" key="13">
    <source>
        <dbReference type="RuleBase" id="RU000679"/>
    </source>
</evidence>
<evidence type="ECO:0000256" key="10">
    <source>
        <dbReference type="ARBA" id="ARBA00023180"/>
    </source>
</evidence>
<evidence type="ECO:0000256" key="3">
    <source>
        <dbReference type="ARBA" id="ARBA00022448"/>
    </source>
</evidence>
<dbReference type="WBParaSite" id="ACRNAN_scaffold417.g25430.t1">
    <property type="protein sequence ID" value="ACRNAN_scaffold417.g25430.t1"/>
    <property type="gene ID" value="ACRNAN_scaffold417.g25430"/>
</dbReference>
<keyword evidence="3 13" id="KW-0813">Transport</keyword>
<dbReference type="GO" id="GO:0005886">
    <property type="term" value="C:plasma membrane"/>
    <property type="evidence" value="ECO:0007669"/>
    <property type="project" value="TreeGrafter"/>
</dbReference>
<dbReference type="PRINTS" id="PR01078">
    <property type="entry name" value="AMINACHANNEL"/>
</dbReference>
<keyword evidence="7" id="KW-0915">Sodium</keyword>
<evidence type="ECO:0000256" key="2">
    <source>
        <dbReference type="ARBA" id="ARBA00007193"/>
    </source>
</evidence>
<organism evidence="14 15">
    <name type="scientific">Acrobeloides nanus</name>
    <dbReference type="NCBI Taxonomy" id="290746"/>
    <lineage>
        <taxon>Eukaryota</taxon>
        <taxon>Metazoa</taxon>
        <taxon>Ecdysozoa</taxon>
        <taxon>Nematoda</taxon>
        <taxon>Chromadorea</taxon>
        <taxon>Rhabditida</taxon>
        <taxon>Tylenchina</taxon>
        <taxon>Cephalobomorpha</taxon>
        <taxon>Cephaloboidea</taxon>
        <taxon>Cephalobidae</taxon>
        <taxon>Acrobeloides</taxon>
    </lineage>
</organism>
<name>A0A914DVX1_9BILA</name>
<dbReference type="Pfam" id="PF00858">
    <property type="entry name" value="ASC"/>
    <property type="match status" value="1"/>
</dbReference>
<protein>
    <submittedName>
        <fullName evidence="15">Uncharacterized protein</fullName>
    </submittedName>
</protein>
<dbReference type="PANTHER" id="PTHR11690:SF177">
    <property type="entry name" value="EGF-LIKE DOMAIN-CONTAINING PROTEIN"/>
    <property type="match status" value="1"/>
</dbReference>
<reference evidence="15" key="1">
    <citation type="submission" date="2022-11" db="UniProtKB">
        <authorList>
            <consortium name="WormBaseParasite"/>
        </authorList>
    </citation>
    <scope>IDENTIFICATION</scope>
</reference>
<keyword evidence="11 13" id="KW-0739">Sodium transport</keyword>
<evidence type="ECO:0000256" key="4">
    <source>
        <dbReference type="ARBA" id="ARBA00022461"/>
    </source>
</evidence>
<dbReference type="AlphaFoldDB" id="A0A914DVX1"/>
<accession>A0A914DVX1</accession>
<keyword evidence="5 13" id="KW-0812">Transmembrane</keyword>
<proteinExistence type="inferred from homology"/>
<dbReference type="Proteomes" id="UP000887540">
    <property type="component" value="Unplaced"/>
</dbReference>
<keyword evidence="9" id="KW-0472">Membrane</keyword>
<evidence type="ECO:0000313" key="15">
    <source>
        <dbReference type="WBParaSite" id="ACRNAN_scaffold417.g25430.t1"/>
    </source>
</evidence>
<evidence type="ECO:0000256" key="1">
    <source>
        <dbReference type="ARBA" id="ARBA00004141"/>
    </source>
</evidence>
<comment type="subcellular location">
    <subcellularLocation>
        <location evidence="1">Membrane</location>
        <topology evidence="1">Multi-pass membrane protein</topology>
    </subcellularLocation>
</comment>
<dbReference type="PANTHER" id="PTHR11690">
    <property type="entry name" value="AMILORIDE-SENSITIVE SODIUM CHANNEL-RELATED"/>
    <property type="match status" value="1"/>
</dbReference>
<dbReference type="GO" id="GO:0015280">
    <property type="term" value="F:ligand-gated sodium channel activity"/>
    <property type="evidence" value="ECO:0007669"/>
    <property type="project" value="TreeGrafter"/>
</dbReference>
<dbReference type="InterPro" id="IPR001873">
    <property type="entry name" value="ENaC"/>
</dbReference>
<keyword evidence="4 13" id="KW-0894">Sodium channel</keyword>
<keyword evidence="8 13" id="KW-0406">Ion transport</keyword>
<keyword evidence="10" id="KW-0325">Glycoprotein</keyword>
<evidence type="ECO:0000256" key="5">
    <source>
        <dbReference type="ARBA" id="ARBA00022692"/>
    </source>
</evidence>
<comment type="similarity">
    <text evidence="2 13">Belongs to the amiloride-sensitive sodium channel (TC 1.A.6) family.</text>
</comment>